<sequence>MKLIIRQYLASLKERGELDAIIPDLLSELGLTVFSRPGRGTRQDGVDVAAVGSLEGGLDKVYLFSIKAGNLTRNSWDGDATQSLRPSLNEILDAYIPNRLPNEHKDKNIVICLCFGGDIQEQVRPPVKGYIKTHKKDNVTFEEWNGDKLAALIQSSFLCEELMPSHMQSKLRKALALLDEPEASYGHFSGLIRSLSDIKGKNDKDKVTAIRQINLCLWILFAWAREAGNLESAYLSGELALLHGWEIARTYLNKKTKRSHPIYQSLHAILFTHQQISFRYLEEKIIPHVHKLHALSVAVHSQRNLDINLKLFDVLGRLAIGGTWLHWHLTQLPDEDNAIKVETKESIQHHMAAIRELIFNNPTLLLPVKDEQAIDICIAILLLATDVDNIQDIKSWLSLMTDRVDFSLRTHGSYPCNIASYSDLLDHPKKEENYLENATVGSILYPVIALWACLLNDEKLYAKIQSIKEQLLKHCNFQYWYPDETSEEHFYTNNEIHGASLSHLCIEKSPGEFLKQVFDECEKTSAFEHLSAVKAGLWPLILVACRHYRLPVPLHLLRGFLKTKEGKT</sequence>
<evidence type="ECO:0000313" key="1">
    <source>
        <dbReference type="EMBL" id="VFK58999.1"/>
    </source>
</evidence>
<dbReference type="AlphaFoldDB" id="A0A450ZYX8"/>
<proteinExistence type="predicted"/>
<organism evidence="1">
    <name type="scientific">Candidatus Kentrum sp. TUN</name>
    <dbReference type="NCBI Taxonomy" id="2126343"/>
    <lineage>
        <taxon>Bacteria</taxon>
        <taxon>Pseudomonadati</taxon>
        <taxon>Pseudomonadota</taxon>
        <taxon>Gammaproteobacteria</taxon>
        <taxon>Candidatus Kentrum</taxon>
    </lineage>
</organism>
<dbReference type="EMBL" id="CAADFX010000093">
    <property type="protein sequence ID" value="VFK58999.1"/>
    <property type="molecule type" value="Genomic_DNA"/>
</dbReference>
<name>A0A450ZYX8_9GAMM</name>
<evidence type="ECO:0008006" key="2">
    <source>
        <dbReference type="Google" id="ProtNLM"/>
    </source>
</evidence>
<accession>A0A450ZYX8</accession>
<gene>
    <name evidence="1" type="ORF">BECKTUN1418D_GA0071000_10939</name>
</gene>
<reference evidence="1" key="1">
    <citation type="submission" date="2019-02" db="EMBL/GenBank/DDBJ databases">
        <authorList>
            <person name="Gruber-Vodicka R. H."/>
            <person name="Seah K. B. B."/>
        </authorList>
    </citation>
    <scope>NUCLEOTIDE SEQUENCE</scope>
    <source>
        <strain evidence="1">BECK_BY1</strain>
    </source>
</reference>
<protein>
    <recommendedName>
        <fullName evidence="2">Chemotaxis protein</fullName>
    </recommendedName>
</protein>